<reference evidence="1 2" key="1">
    <citation type="submission" date="2018-08" db="EMBL/GenBank/DDBJ databases">
        <title>Recombination of ecologically and evolutionarily significant loci maintains genetic cohesion in the Pseudomonas syringae species complex.</title>
        <authorList>
            <person name="Dillon M."/>
            <person name="Thakur S."/>
            <person name="Almeida R.N.D."/>
            <person name="Weir B.S."/>
            <person name="Guttman D.S."/>
        </authorList>
    </citation>
    <scope>NUCLEOTIDE SEQUENCE [LARGE SCALE GENOMIC DNA]</scope>
    <source>
        <strain evidence="1 2">ICMP 9749</strain>
    </source>
</reference>
<sequence length="49" mass="5463">MTSAMMNFIKNCEHPIVVDKLPECCVSILHTLVRASGTDRTYQSIQALP</sequence>
<proteinExistence type="predicted"/>
<accession>A0A3M5STE2</accession>
<gene>
    <name evidence="1" type="ORF">ALP32_200164</name>
</gene>
<organism evidence="1 2">
    <name type="scientific">Pseudomonas avellanae</name>
    <dbReference type="NCBI Taxonomy" id="46257"/>
    <lineage>
        <taxon>Bacteria</taxon>
        <taxon>Pseudomonadati</taxon>
        <taxon>Pseudomonadota</taxon>
        <taxon>Gammaproteobacteria</taxon>
        <taxon>Pseudomonadales</taxon>
        <taxon>Pseudomonadaceae</taxon>
        <taxon>Pseudomonas</taxon>
    </lineage>
</organism>
<evidence type="ECO:0000313" key="2">
    <source>
        <dbReference type="Proteomes" id="UP000281514"/>
    </source>
</evidence>
<evidence type="ECO:0000313" key="1">
    <source>
        <dbReference type="EMBL" id="RMU24174.1"/>
    </source>
</evidence>
<protein>
    <submittedName>
        <fullName evidence="1">Uncharacterized protein</fullName>
    </submittedName>
</protein>
<dbReference type="EMBL" id="RBTX01000711">
    <property type="protein sequence ID" value="RMU24174.1"/>
    <property type="molecule type" value="Genomic_DNA"/>
</dbReference>
<comment type="caution">
    <text evidence="1">The sequence shown here is derived from an EMBL/GenBank/DDBJ whole genome shotgun (WGS) entry which is preliminary data.</text>
</comment>
<name>A0A3M5STE2_9PSED</name>
<dbReference type="AlphaFoldDB" id="A0A3M5STE2"/>
<dbReference type="Proteomes" id="UP000281514">
    <property type="component" value="Unassembled WGS sequence"/>
</dbReference>